<dbReference type="EMBL" id="NFHM01000021">
    <property type="protein sequence ID" value="OUN41177.1"/>
    <property type="molecule type" value="Genomic_DNA"/>
</dbReference>
<dbReference type="PANTHER" id="PTHR48084">
    <property type="entry name" value="2-OXOGLUTARATE OXIDOREDUCTASE SUBUNIT KORB-RELATED"/>
    <property type="match status" value="1"/>
</dbReference>
<protein>
    <submittedName>
        <fullName evidence="3">2-oxoglutarate oxidoreductase</fullName>
    </submittedName>
</protein>
<evidence type="ECO:0000313" key="3">
    <source>
        <dbReference type="EMBL" id="OUN41177.1"/>
    </source>
</evidence>
<evidence type="ECO:0000313" key="4">
    <source>
        <dbReference type="Proteomes" id="UP000195455"/>
    </source>
</evidence>
<sequence length="248" mass="27149">MQVVYKRPSVLQDAYFKYCGGCGHAIINKLIAEIIEEMDWLEETVMVWPIGCSVYADQYFKTDSICALHGRAPALATGLKRARPENMVIVYQGDGDMVSEGMSEIIHAAIRGEKFSVIFVNNAIYGMTGGQMAPTTLEGQKTSTTPYGKSVEREGAPVNMAELISNIKGCVYSERVAVNTPANIAKTKRAIKKALELQKAGKGLGFVEVLSPCPTGWSMKPVQALDFLEENMIPIYPLGVFKDEEVNA</sequence>
<dbReference type="PANTHER" id="PTHR48084:SF3">
    <property type="entry name" value="SUBUNIT OF PYRUVATE:FLAVODOXIN OXIDOREDUCTASE"/>
    <property type="match status" value="1"/>
</dbReference>
<name>A0A1Y3U275_9FIRM</name>
<dbReference type="InterPro" id="IPR051457">
    <property type="entry name" value="2-oxoacid:Fd_oxidoreductase"/>
</dbReference>
<dbReference type="AlphaFoldDB" id="A0A1Y3U275"/>
<gene>
    <name evidence="3" type="ORF">B5G26_12090</name>
</gene>
<feature type="domain" description="Thiamine pyrophosphate enzyme TPP-binding" evidence="2">
    <location>
        <begin position="56"/>
        <end position="208"/>
    </location>
</feature>
<evidence type="ECO:0000256" key="1">
    <source>
        <dbReference type="ARBA" id="ARBA00023002"/>
    </source>
</evidence>
<keyword evidence="1" id="KW-0560">Oxidoreductase</keyword>
<comment type="caution">
    <text evidence="3">The sequence shown here is derived from an EMBL/GenBank/DDBJ whole genome shotgun (WGS) entry which is preliminary data.</text>
</comment>
<dbReference type="Proteomes" id="UP000195455">
    <property type="component" value="Unassembled WGS sequence"/>
</dbReference>
<dbReference type="Gene3D" id="3.40.50.970">
    <property type="match status" value="1"/>
</dbReference>
<organism evidence="3 4">
    <name type="scientific">Anaerotignum lactatifermentans</name>
    <dbReference type="NCBI Taxonomy" id="160404"/>
    <lineage>
        <taxon>Bacteria</taxon>
        <taxon>Bacillati</taxon>
        <taxon>Bacillota</taxon>
        <taxon>Clostridia</taxon>
        <taxon>Lachnospirales</taxon>
        <taxon>Anaerotignaceae</taxon>
        <taxon>Anaerotignum</taxon>
    </lineage>
</organism>
<evidence type="ECO:0000259" key="2">
    <source>
        <dbReference type="Pfam" id="PF02775"/>
    </source>
</evidence>
<accession>A0A1Y3U275</accession>
<dbReference type="InterPro" id="IPR011766">
    <property type="entry name" value="TPP_enzyme_TPP-bd"/>
</dbReference>
<dbReference type="InterPro" id="IPR029061">
    <property type="entry name" value="THDP-binding"/>
</dbReference>
<dbReference type="GO" id="GO:0045333">
    <property type="term" value="P:cellular respiration"/>
    <property type="evidence" value="ECO:0007669"/>
    <property type="project" value="UniProtKB-ARBA"/>
</dbReference>
<dbReference type="RefSeq" id="WP_022254091.1">
    <property type="nucleotide sequence ID" value="NZ_JBKYBB010000002.1"/>
</dbReference>
<dbReference type="GO" id="GO:0016625">
    <property type="term" value="F:oxidoreductase activity, acting on the aldehyde or oxo group of donors, iron-sulfur protein as acceptor"/>
    <property type="evidence" value="ECO:0007669"/>
    <property type="project" value="UniProtKB-ARBA"/>
</dbReference>
<dbReference type="SUPFAM" id="SSF52518">
    <property type="entry name" value="Thiamin diphosphate-binding fold (THDP-binding)"/>
    <property type="match status" value="1"/>
</dbReference>
<dbReference type="Pfam" id="PF02775">
    <property type="entry name" value="TPP_enzyme_C"/>
    <property type="match status" value="1"/>
</dbReference>
<reference evidence="4" key="1">
    <citation type="submission" date="2017-04" db="EMBL/GenBank/DDBJ databases">
        <title>Function of individual gut microbiota members based on whole genome sequencing of pure cultures obtained from chicken caecum.</title>
        <authorList>
            <person name="Medvecky M."/>
            <person name="Cejkova D."/>
            <person name="Polansky O."/>
            <person name="Karasova D."/>
            <person name="Kubasova T."/>
            <person name="Cizek A."/>
            <person name="Rychlik I."/>
        </authorList>
    </citation>
    <scope>NUCLEOTIDE SEQUENCE [LARGE SCALE GENOMIC DNA]</scope>
    <source>
        <strain evidence="4">An75</strain>
    </source>
</reference>
<dbReference type="GO" id="GO:0030976">
    <property type="term" value="F:thiamine pyrophosphate binding"/>
    <property type="evidence" value="ECO:0007669"/>
    <property type="project" value="InterPro"/>
</dbReference>
<proteinExistence type="predicted"/>